<protein>
    <submittedName>
        <fullName evidence="1">Uncharacterized protein</fullName>
    </submittedName>
</protein>
<dbReference type="EMBL" id="BMNE01000001">
    <property type="protein sequence ID" value="GGN68167.1"/>
    <property type="molecule type" value="Genomic_DNA"/>
</dbReference>
<organism evidence="1 2">
    <name type="scientific">Nocardia rhizosphaerihabitans</name>
    <dbReference type="NCBI Taxonomy" id="1691570"/>
    <lineage>
        <taxon>Bacteria</taxon>
        <taxon>Bacillati</taxon>
        <taxon>Actinomycetota</taxon>
        <taxon>Actinomycetes</taxon>
        <taxon>Mycobacteriales</taxon>
        <taxon>Nocardiaceae</taxon>
        <taxon>Nocardia</taxon>
    </lineage>
</organism>
<dbReference type="Gene3D" id="2.120.10.30">
    <property type="entry name" value="TolB, C-terminal domain"/>
    <property type="match status" value="1"/>
</dbReference>
<reference evidence="2" key="1">
    <citation type="journal article" date="2019" name="Int. J. Syst. Evol. Microbiol.">
        <title>The Global Catalogue of Microorganisms (GCM) 10K type strain sequencing project: providing services to taxonomists for standard genome sequencing and annotation.</title>
        <authorList>
            <consortium name="The Broad Institute Genomics Platform"/>
            <consortium name="The Broad Institute Genome Sequencing Center for Infectious Disease"/>
            <person name="Wu L."/>
            <person name="Ma J."/>
        </authorList>
    </citation>
    <scope>NUCLEOTIDE SEQUENCE [LARGE SCALE GENOMIC DNA]</scope>
    <source>
        <strain evidence="2">CGMCC 4.7329</strain>
    </source>
</reference>
<sequence length="74" mass="7920">MRVAVGGMPLQLVDPDGTGAVTLTDDGWDPEFSADGTQLLVTRFTEDAPNGLRSEIWVMNSDGSNPRRLTRSAG</sequence>
<dbReference type="Proteomes" id="UP000658127">
    <property type="component" value="Unassembled WGS sequence"/>
</dbReference>
<name>A0ABQ2K5V5_9NOCA</name>
<accession>A0ABQ2K5V5</accession>
<evidence type="ECO:0000313" key="2">
    <source>
        <dbReference type="Proteomes" id="UP000658127"/>
    </source>
</evidence>
<keyword evidence="2" id="KW-1185">Reference proteome</keyword>
<gene>
    <name evidence="1" type="ORF">GCM10011610_05120</name>
</gene>
<dbReference type="InterPro" id="IPR011042">
    <property type="entry name" value="6-blade_b-propeller_TolB-like"/>
</dbReference>
<proteinExistence type="predicted"/>
<dbReference type="SUPFAM" id="SSF82171">
    <property type="entry name" value="DPP6 N-terminal domain-like"/>
    <property type="match status" value="1"/>
</dbReference>
<evidence type="ECO:0000313" key="1">
    <source>
        <dbReference type="EMBL" id="GGN68167.1"/>
    </source>
</evidence>
<comment type="caution">
    <text evidence="1">The sequence shown here is derived from an EMBL/GenBank/DDBJ whole genome shotgun (WGS) entry which is preliminary data.</text>
</comment>